<protein>
    <submittedName>
        <fullName evidence="1">Uncharacterized protein</fullName>
    </submittedName>
</protein>
<comment type="caution">
    <text evidence="1">The sequence shown here is derived from an EMBL/GenBank/DDBJ whole genome shotgun (WGS) entry which is preliminary data.</text>
</comment>
<evidence type="ECO:0000313" key="1">
    <source>
        <dbReference type="EMBL" id="SIT49150.1"/>
    </source>
</evidence>
<keyword evidence="2" id="KW-1185">Reference proteome</keyword>
<sequence length="80" mass="8871">MQTWLDHQVVMPTALPVFFAWRLPAGTVTVAFAVPTRDGCFLAHRRALSPRQIQMNPSARQTFFSSAYPGKYGSETDGSP</sequence>
<evidence type="ECO:0000313" key="2">
    <source>
        <dbReference type="Proteomes" id="UP000195569"/>
    </source>
</evidence>
<organism evidence="1 2">
    <name type="scientific">Paraburkholderia piptadeniae</name>
    <dbReference type="NCBI Taxonomy" id="1701573"/>
    <lineage>
        <taxon>Bacteria</taxon>
        <taxon>Pseudomonadati</taxon>
        <taxon>Pseudomonadota</taxon>
        <taxon>Betaproteobacteria</taxon>
        <taxon>Burkholderiales</taxon>
        <taxon>Burkholderiaceae</taxon>
        <taxon>Paraburkholderia</taxon>
    </lineage>
</organism>
<proteinExistence type="predicted"/>
<dbReference type="AlphaFoldDB" id="A0A1N7SNY3"/>
<accession>A0A1N7SNY3</accession>
<gene>
    <name evidence="1" type="ORF">BN2476_670145</name>
</gene>
<dbReference type="EMBL" id="CYGY02000067">
    <property type="protein sequence ID" value="SIT49150.1"/>
    <property type="molecule type" value="Genomic_DNA"/>
</dbReference>
<reference evidence="1" key="1">
    <citation type="submission" date="2016-12" db="EMBL/GenBank/DDBJ databases">
        <authorList>
            <person name="Moulin L."/>
        </authorList>
    </citation>
    <scope>NUCLEOTIDE SEQUENCE [LARGE SCALE GENOMIC DNA]</scope>
    <source>
        <strain evidence="1">STM 7183</strain>
    </source>
</reference>
<dbReference type="Proteomes" id="UP000195569">
    <property type="component" value="Unassembled WGS sequence"/>
</dbReference>
<name>A0A1N7SNY3_9BURK</name>